<dbReference type="PANTHER" id="PTHR11702:SF44">
    <property type="entry name" value="GTP-BINDING PROTEIN OBGC, CHLOROPLASTIC"/>
    <property type="match status" value="1"/>
</dbReference>
<feature type="compositionally biased region" description="Low complexity" evidence="1">
    <location>
        <begin position="428"/>
        <end position="446"/>
    </location>
</feature>
<gene>
    <name evidence="3" type="ORF">CSUI_001944</name>
</gene>
<dbReference type="Gene3D" id="3.40.50.300">
    <property type="entry name" value="P-loop containing nucleotide triphosphate hydrolases"/>
    <property type="match status" value="1"/>
</dbReference>
<keyword evidence="4" id="KW-1185">Reference proteome</keyword>
<dbReference type="Proteomes" id="UP000221165">
    <property type="component" value="Unassembled WGS sequence"/>
</dbReference>
<reference evidence="3 4" key="1">
    <citation type="journal article" date="2017" name="Int. J. Parasitol.">
        <title>The genome of the protozoan parasite Cystoisospora suis and a reverse vaccinology approach to identify vaccine candidates.</title>
        <authorList>
            <person name="Palmieri N."/>
            <person name="Shrestha A."/>
            <person name="Ruttkowski B."/>
            <person name="Beck T."/>
            <person name="Vogl C."/>
            <person name="Tomley F."/>
            <person name="Blake D.P."/>
            <person name="Joachim A."/>
        </authorList>
    </citation>
    <scope>NUCLEOTIDE SEQUENCE [LARGE SCALE GENOMIC DNA]</scope>
    <source>
        <strain evidence="3 4">Wien I</strain>
    </source>
</reference>
<dbReference type="SUPFAM" id="SSF52540">
    <property type="entry name" value="P-loop containing nucleoside triphosphate hydrolases"/>
    <property type="match status" value="1"/>
</dbReference>
<evidence type="ECO:0000256" key="1">
    <source>
        <dbReference type="SAM" id="MobiDB-lite"/>
    </source>
</evidence>
<evidence type="ECO:0000313" key="3">
    <source>
        <dbReference type="EMBL" id="PHJ24200.1"/>
    </source>
</evidence>
<sequence length="1045" mass="114096">MAHTCVNCGGCLLPPRCVMPFLLLSAGPSQACSTLASLSPSVSSASFVRPASLAGEPRNAQSSTSLSRSATRCRLNSSSPLAFVFPCFHSRQLHPPLSPANFSATEQTRDVHLKGSGTSYTAPALCHPSGGRSSDLRSITSPTTYSVEPLTLGPQRLSSCYSFGKSSLFSLSCPDKRRNFSTCPRSMPDGFHHTTEEAEQARSSTFRREGESAIRSVLWPDLSATQASRRDKNARVCLARRGGEDGTLPCLGLQAGSSRYHRRSTYSTWRRRYLPVSLRGTRYPGRKEACFSVRRGIRQISTSRNPGEDLPTTSILQVREKRGARDGASQITQEPWTETSGGQKTVSEEDEGQRGHRSLQGPQYKRSRLQESDMATLDMRDKSEAMATSFSSNMTSLCRYSLAGDPSGFPFLPGQGKSHARSLEETSFRSSTSPSFSSASLSDACSPTESPVPFAYRGDRGVDSSFSTASSGTSEMASSCVVSSPLENAEACSSLQSPCLSLPASCHGPFEATSSHSPSFCSSVPSDGNSELTKAGPTRTQVMQSLTEEDVENFPRYEKPFVDFMWCDVKGGNGGKFKKNAVRSRNFRGPGYGGHGGSVILQADVKRFDFLQLEDSLRAADGGNAEGTSRGLHAKDKIVKVPLGTIVRKRVPAGRLSPDGRRYKRSIFWYQLLFDKQTLTVAAGGRGAVAPSSFKKKDGRLEEPGEKNALELELRLVNDLALIGAPSSGKTAFAAAVTRYQSKIGPEGALTRRPHIGSVRYSDGVELKLMDLPSISPGAHLDKKRGMRILRHLYRTRLLVYVIDVARGRSLRFTTWEKSEGNEASLLRSTDREGQEDEEAEQDPEGDFMTGLGDPFEDFLFLREEVMRHNPANEEKKELIIATKCDALHRGALYHLDSLFFRLKNRFPDIPVIGTSARFGLGLQEAVTVIRQLLGPEDWLVKQRRVQMEAPFEDFLLPNKEERDRALQRLPYFPPPTVQLPANVAGSVFPPPPTEMRAVDTLPYHEPGSGVSARHEGTAEISGGRMVASLQSAIGIAEQSQAPEA</sequence>
<dbReference type="GO" id="GO:0005525">
    <property type="term" value="F:GTP binding"/>
    <property type="evidence" value="ECO:0007669"/>
    <property type="project" value="InterPro"/>
</dbReference>
<dbReference type="VEuPathDB" id="ToxoDB:CSUI_001944"/>
<dbReference type="Pfam" id="PF01018">
    <property type="entry name" value="GTP1_OBG"/>
    <property type="match status" value="1"/>
</dbReference>
<evidence type="ECO:0000313" key="4">
    <source>
        <dbReference type="Proteomes" id="UP000221165"/>
    </source>
</evidence>
<protein>
    <submittedName>
        <fullName evidence="3">Gtp-binding protein</fullName>
    </submittedName>
</protein>
<dbReference type="OrthoDB" id="347018at2759"/>
<dbReference type="InterPro" id="IPR036726">
    <property type="entry name" value="GTP1_OBG_dom_sf"/>
</dbReference>
<dbReference type="PRINTS" id="PR00326">
    <property type="entry name" value="GTP1OBG"/>
</dbReference>
<feature type="compositionally biased region" description="Basic and acidic residues" evidence="1">
    <location>
        <begin position="190"/>
        <end position="209"/>
    </location>
</feature>
<feature type="region of interest" description="Disordered" evidence="1">
    <location>
        <begin position="413"/>
        <end position="446"/>
    </location>
</feature>
<organism evidence="3 4">
    <name type="scientific">Cystoisospora suis</name>
    <dbReference type="NCBI Taxonomy" id="483139"/>
    <lineage>
        <taxon>Eukaryota</taxon>
        <taxon>Sar</taxon>
        <taxon>Alveolata</taxon>
        <taxon>Apicomplexa</taxon>
        <taxon>Conoidasida</taxon>
        <taxon>Coccidia</taxon>
        <taxon>Eucoccidiorida</taxon>
        <taxon>Eimeriorina</taxon>
        <taxon>Sarcocystidae</taxon>
        <taxon>Cystoisospora</taxon>
    </lineage>
</organism>
<feature type="region of interest" description="Disordered" evidence="1">
    <location>
        <begin position="824"/>
        <end position="851"/>
    </location>
</feature>
<dbReference type="GO" id="GO:0005739">
    <property type="term" value="C:mitochondrion"/>
    <property type="evidence" value="ECO:0007669"/>
    <property type="project" value="TreeGrafter"/>
</dbReference>
<dbReference type="InterPro" id="IPR006073">
    <property type="entry name" value="GTP-bd"/>
</dbReference>
<dbReference type="GeneID" id="94425358"/>
<dbReference type="InterPro" id="IPR027417">
    <property type="entry name" value="P-loop_NTPase"/>
</dbReference>
<evidence type="ECO:0000259" key="2">
    <source>
        <dbReference type="PROSITE" id="PS51883"/>
    </source>
</evidence>
<dbReference type="Gene3D" id="2.70.210.12">
    <property type="entry name" value="GTP1/OBG domain"/>
    <property type="match status" value="1"/>
</dbReference>
<feature type="compositionally biased region" description="Acidic residues" evidence="1">
    <location>
        <begin position="834"/>
        <end position="846"/>
    </location>
</feature>
<comment type="caution">
    <text evidence="3">The sequence shown here is derived from an EMBL/GenBank/DDBJ whole genome shotgun (WGS) entry which is preliminary data.</text>
</comment>
<proteinExistence type="predicted"/>
<dbReference type="PROSITE" id="PS51883">
    <property type="entry name" value="OBG"/>
    <property type="match status" value="1"/>
</dbReference>
<feature type="region of interest" description="Disordered" evidence="1">
    <location>
        <begin position="187"/>
        <end position="209"/>
    </location>
</feature>
<feature type="domain" description="Obg" evidence="2">
    <location>
        <begin position="559"/>
        <end position="717"/>
    </location>
</feature>
<dbReference type="EMBL" id="MIGC01000810">
    <property type="protein sequence ID" value="PHJ24200.1"/>
    <property type="molecule type" value="Genomic_DNA"/>
</dbReference>
<dbReference type="InterPro" id="IPR045086">
    <property type="entry name" value="OBG_GTPase"/>
</dbReference>
<dbReference type="AlphaFoldDB" id="A0A2C6KVP0"/>
<accession>A0A2C6KVP0</accession>
<dbReference type="SUPFAM" id="SSF82051">
    <property type="entry name" value="Obg GTP-binding protein N-terminal domain"/>
    <property type="match status" value="1"/>
</dbReference>
<dbReference type="Pfam" id="PF01926">
    <property type="entry name" value="MMR_HSR1"/>
    <property type="match status" value="1"/>
</dbReference>
<dbReference type="PANTHER" id="PTHR11702">
    <property type="entry name" value="DEVELOPMENTALLY REGULATED GTP-BINDING PROTEIN-RELATED"/>
    <property type="match status" value="1"/>
</dbReference>
<name>A0A2C6KVP0_9APIC</name>
<dbReference type="GO" id="GO:0003924">
    <property type="term" value="F:GTPase activity"/>
    <property type="evidence" value="ECO:0007669"/>
    <property type="project" value="InterPro"/>
</dbReference>
<feature type="compositionally biased region" description="Polar residues" evidence="1">
    <location>
        <begin position="329"/>
        <end position="345"/>
    </location>
</feature>
<dbReference type="RefSeq" id="XP_067925873.1">
    <property type="nucleotide sequence ID" value="XM_068062147.1"/>
</dbReference>
<dbReference type="GO" id="GO:0042254">
    <property type="term" value="P:ribosome biogenesis"/>
    <property type="evidence" value="ECO:0007669"/>
    <property type="project" value="UniProtKB-UniRule"/>
</dbReference>
<dbReference type="InterPro" id="IPR006169">
    <property type="entry name" value="GTP1_OBG_dom"/>
</dbReference>
<feature type="region of interest" description="Disordered" evidence="1">
    <location>
        <begin position="320"/>
        <end position="371"/>
    </location>
</feature>